<keyword evidence="15" id="KW-1185">Reference proteome</keyword>
<evidence type="ECO:0000259" key="12">
    <source>
        <dbReference type="PROSITE" id="PS50893"/>
    </source>
</evidence>
<keyword evidence="6" id="KW-0645">Protease</keyword>
<dbReference type="GO" id="GO:0005886">
    <property type="term" value="C:plasma membrane"/>
    <property type="evidence" value="ECO:0007669"/>
    <property type="project" value="UniProtKB-SubCell"/>
</dbReference>
<proteinExistence type="predicted"/>
<keyword evidence="7" id="KW-0067">ATP-binding</keyword>
<keyword evidence="6" id="KW-0788">Thiol protease</keyword>
<evidence type="ECO:0000259" key="13">
    <source>
        <dbReference type="PROSITE" id="PS50929"/>
    </source>
</evidence>
<protein>
    <submittedName>
        <fullName evidence="14">NHLP bacteriocin export ABC transporter permease/ATPase subunit</fullName>
    </submittedName>
</protein>
<dbReference type="PROSITE" id="PS50929">
    <property type="entry name" value="ABC_TM1F"/>
    <property type="match status" value="1"/>
</dbReference>
<organism evidence="14 15">
    <name type="scientific">Paenibacillus lycopersici</name>
    <dbReference type="NCBI Taxonomy" id="2704462"/>
    <lineage>
        <taxon>Bacteria</taxon>
        <taxon>Bacillati</taxon>
        <taxon>Bacillota</taxon>
        <taxon>Bacilli</taxon>
        <taxon>Bacillales</taxon>
        <taxon>Paenibacillaceae</taxon>
        <taxon>Paenibacillus</taxon>
    </lineage>
</organism>
<evidence type="ECO:0000256" key="4">
    <source>
        <dbReference type="ARBA" id="ARBA00022692"/>
    </source>
</evidence>
<dbReference type="Gene3D" id="3.40.50.300">
    <property type="entry name" value="P-loop containing nucleotide triphosphate hydrolases"/>
    <property type="match status" value="1"/>
</dbReference>
<feature type="transmembrane region" description="Helical" evidence="11">
    <location>
        <begin position="695"/>
        <end position="714"/>
    </location>
</feature>
<dbReference type="InterPro" id="IPR036640">
    <property type="entry name" value="ABC1_TM_sf"/>
</dbReference>
<dbReference type="InterPro" id="IPR011527">
    <property type="entry name" value="ABC1_TM_dom"/>
</dbReference>
<dbReference type="Gene3D" id="1.20.1560.10">
    <property type="entry name" value="ABC transporter type 1, transmembrane domain"/>
    <property type="match status" value="1"/>
</dbReference>
<keyword evidence="2" id="KW-0813">Transport</keyword>
<sequence length="1018" mass="109755">MSELDKAALRRLFAERGTETSVDGSSPLLIRDERYVWMVQDGHADVFAVTLRGGEIVRQRRYLFGVDRGQLAFGYHAGDEAGPRGVAGDDGRENAREPAGDDEAAIAGDEPGAGAGVDASGADGGSASSCLLIAGLSGTKLLRMEKAEFFRIVHESPAIRGEAAAAVDAWIQVWSTVLATAAPAEQTVGLEPGIGMVAAQSTLRAAAGTAWVRVNAGKLHWMGDAALAIDGPDRFFPLAPASWAAAEEAADLSVFGTPEWLAQDESAQGLSAFHAHAAHCLHQAEQFRERFEHERLRLRAEQDRLVMDRALKRLAAVTGSPEAGAGASGEPHSEDGLYAAARLVGDACGIQVKPIRAGQLRLSRDPVSEIAKASGFRSRQVMLRDDWWRRDNGPLLAFIEEGGQPVALLPQGPNRYRLVNPADGSESVVTEQLASTLETAAHMFYRPLPSHPLSVLDLLKFGSHRMVRKDAATVLALAVAGGLLGLFVPVANGILFDTVIPSAVRGPLLQMGLILLSVAASTTLFELMRSVATLRIEGRMDGAIQAAVWDRLLQLPASFFRGYAAGDLAGRANSINAIRQMLSGVALNGLFSGLFSCFNFFLLFHYDARLALTAAALVLIPMTVTIGIGIIQTRKQRRLLQATGRLTGTVLQIINGISKFRMAAAEKRAFFLWAKLFGEMKETSFQARKISDLHAVFNAFFPIVTSIVLFYALASHPDRLSAGQFIAFFSAFTAFLGAMIGMSTAVVTVIGIVPQYERARPILQAQPEVLETMDDPGELTGAIEVRHVSFRYAAEQPLVLNDMSMSVRPGEFIALVGASGCGKSTLLRLLLGFEKAESGSIFLDGQDLKSLDIRAVRKQLGVVLQHGKVMAGDIYANIVGSTNLTHEDAWEAARMAGFDEDIRQMPMGMHTVISEGGGTLSGGQRQRLLIARALARRPKILFFDEATSALDNRTQAIVSESLEKLRATRVVIAHRLSTIRNADRIFVLDKGRLVQAGTYADLMAQEGLFMELAKRQLA</sequence>
<dbReference type="AlphaFoldDB" id="A0A6C0G4Y4"/>
<evidence type="ECO:0000256" key="7">
    <source>
        <dbReference type="ARBA" id="ARBA00022840"/>
    </source>
</evidence>
<dbReference type="RefSeq" id="WP_162358397.1">
    <property type="nucleotide sequence ID" value="NZ_CP048209.1"/>
</dbReference>
<dbReference type="PROSITE" id="PS50893">
    <property type="entry name" value="ABC_TRANSPORTER_2"/>
    <property type="match status" value="1"/>
</dbReference>
<evidence type="ECO:0000256" key="8">
    <source>
        <dbReference type="ARBA" id="ARBA00022989"/>
    </source>
</evidence>
<dbReference type="Proteomes" id="UP000476064">
    <property type="component" value="Chromosome"/>
</dbReference>
<keyword evidence="4 11" id="KW-0812">Transmembrane</keyword>
<dbReference type="GO" id="GO:0140359">
    <property type="term" value="F:ABC-type transporter activity"/>
    <property type="evidence" value="ECO:0007669"/>
    <property type="project" value="InterPro"/>
</dbReference>
<dbReference type="InterPro" id="IPR003593">
    <property type="entry name" value="AAA+_ATPase"/>
</dbReference>
<feature type="transmembrane region" description="Helical" evidence="11">
    <location>
        <begin position="474"/>
        <end position="496"/>
    </location>
</feature>
<keyword evidence="5" id="KW-0547">Nucleotide-binding</keyword>
<dbReference type="EMBL" id="CP048209">
    <property type="protein sequence ID" value="QHT61960.1"/>
    <property type="molecule type" value="Genomic_DNA"/>
</dbReference>
<dbReference type="SUPFAM" id="SSF52540">
    <property type="entry name" value="P-loop containing nucleoside triphosphate hydrolases"/>
    <property type="match status" value="1"/>
</dbReference>
<dbReference type="InterPro" id="IPR003439">
    <property type="entry name" value="ABC_transporter-like_ATP-bd"/>
</dbReference>
<evidence type="ECO:0000256" key="1">
    <source>
        <dbReference type="ARBA" id="ARBA00004651"/>
    </source>
</evidence>
<dbReference type="Pfam" id="PF00664">
    <property type="entry name" value="ABC_membrane"/>
    <property type="match status" value="1"/>
</dbReference>
<dbReference type="FunFam" id="3.40.50.300:FF:000299">
    <property type="entry name" value="ABC transporter ATP-binding protein/permease"/>
    <property type="match status" value="1"/>
</dbReference>
<keyword evidence="3" id="KW-1003">Cell membrane</keyword>
<feature type="transmembrane region" description="Helical" evidence="11">
    <location>
        <begin position="610"/>
        <end position="631"/>
    </location>
</feature>
<evidence type="ECO:0000256" key="5">
    <source>
        <dbReference type="ARBA" id="ARBA00022741"/>
    </source>
</evidence>
<dbReference type="SUPFAM" id="SSF90123">
    <property type="entry name" value="ABC transporter transmembrane region"/>
    <property type="match status" value="1"/>
</dbReference>
<comment type="subcellular location">
    <subcellularLocation>
        <location evidence="1">Cell membrane</location>
        <topology evidence="1">Multi-pass membrane protein</topology>
    </subcellularLocation>
</comment>
<evidence type="ECO:0000256" key="3">
    <source>
        <dbReference type="ARBA" id="ARBA00022475"/>
    </source>
</evidence>
<dbReference type="PROSITE" id="PS00211">
    <property type="entry name" value="ABC_TRANSPORTER_1"/>
    <property type="match status" value="1"/>
</dbReference>
<gene>
    <name evidence="14" type="ORF">GXP70_19555</name>
</gene>
<evidence type="ECO:0000256" key="10">
    <source>
        <dbReference type="SAM" id="MobiDB-lite"/>
    </source>
</evidence>
<evidence type="ECO:0000256" key="11">
    <source>
        <dbReference type="SAM" id="Phobius"/>
    </source>
</evidence>
<dbReference type="NCBIfam" id="TIGR03797">
    <property type="entry name" value="NHLM_micro_ABC2"/>
    <property type="match status" value="1"/>
</dbReference>
<feature type="transmembrane region" description="Helical" evidence="11">
    <location>
        <begin position="508"/>
        <end position="527"/>
    </location>
</feature>
<accession>A0A6C0G4Y4</accession>
<dbReference type="PANTHER" id="PTHR24221">
    <property type="entry name" value="ATP-BINDING CASSETTE SUB-FAMILY B"/>
    <property type="match status" value="1"/>
</dbReference>
<keyword evidence="8 11" id="KW-1133">Transmembrane helix</keyword>
<dbReference type="InterPro" id="IPR022515">
    <property type="entry name" value="NHPM_micro_ABC2"/>
</dbReference>
<dbReference type="InterPro" id="IPR027417">
    <property type="entry name" value="P-loop_NTPase"/>
</dbReference>
<keyword evidence="6" id="KW-0378">Hydrolase</keyword>
<evidence type="ECO:0000256" key="9">
    <source>
        <dbReference type="ARBA" id="ARBA00023136"/>
    </source>
</evidence>
<feature type="region of interest" description="Disordered" evidence="10">
    <location>
        <begin position="82"/>
        <end position="120"/>
    </location>
</feature>
<dbReference type="SMART" id="SM00382">
    <property type="entry name" value="AAA"/>
    <property type="match status" value="1"/>
</dbReference>
<feature type="domain" description="ABC transmembrane type-1" evidence="13">
    <location>
        <begin position="472"/>
        <end position="751"/>
    </location>
</feature>
<reference evidence="14 15" key="1">
    <citation type="submission" date="2020-01" db="EMBL/GenBank/DDBJ databases">
        <title>Paenibacillus sp. nov., isolated from tomato rhizosphere.</title>
        <authorList>
            <person name="Weon H.-Y."/>
            <person name="Lee S.A."/>
        </authorList>
    </citation>
    <scope>NUCLEOTIDE SEQUENCE [LARGE SCALE GENOMIC DNA]</scope>
    <source>
        <strain evidence="14 15">12200R-189</strain>
    </source>
</reference>
<evidence type="ECO:0000256" key="6">
    <source>
        <dbReference type="ARBA" id="ARBA00022807"/>
    </source>
</evidence>
<dbReference type="GO" id="GO:0005524">
    <property type="term" value="F:ATP binding"/>
    <property type="evidence" value="ECO:0007669"/>
    <property type="project" value="UniProtKB-KW"/>
</dbReference>
<dbReference type="Pfam" id="PF00005">
    <property type="entry name" value="ABC_tran"/>
    <property type="match status" value="1"/>
</dbReference>
<dbReference type="InterPro" id="IPR039421">
    <property type="entry name" value="Type_1_exporter"/>
</dbReference>
<dbReference type="GO" id="GO:0016887">
    <property type="term" value="F:ATP hydrolysis activity"/>
    <property type="evidence" value="ECO:0007669"/>
    <property type="project" value="InterPro"/>
</dbReference>
<evidence type="ECO:0000313" key="14">
    <source>
        <dbReference type="EMBL" id="QHT61960.1"/>
    </source>
</evidence>
<dbReference type="KEGG" id="plyc:GXP70_19555"/>
<dbReference type="GO" id="GO:0034040">
    <property type="term" value="F:ATPase-coupled lipid transmembrane transporter activity"/>
    <property type="evidence" value="ECO:0007669"/>
    <property type="project" value="TreeGrafter"/>
</dbReference>
<evidence type="ECO:0000313" key="15">
    <source>
        <dbReference type="Proteomes" id="UP000476064"/>
    </source>
</evidence>
<evidence type="ECO:0000256" key="2">
    <source>
        <dbReference type="ARBA" id="ARBA00022448"/>
    </source>
</evidence>
<feature type="transmembrane region" description="Helical" evidence="11">
    <location>
        <begin position="726"/>
        <end position="753"/>
    </location>
</feature>
<dbReference type="InterPro" id="IPR017871">
    <property type="entry name" value="ABC_transporter-like_CS"/>
</dbReference>
<feature type="compositionally biased region" description="Low complexity" evidence="10">
    <location>
        <begin position="105"/>
        <end position="120"/>
    </location>
</feature>
<dbReference type="GO" id="GO:0008234">
    <property type="term" value="F:cysteine-type peptidase activity"/>
    <property type="evidence" value="ECO:0007669"/>
    <property type="project" value="UniProtKB-KW"/>
</dbReference>
<feature type="domain" description="ABC transporter" evidence="12">
    <location>
        <begin position="783"/>
        <end position="1015"/>
    </location>
</feature>
<feature type="transmembrane region" description="Helical" evidence="11">
    <location>
        <begin position="581"/>
        <end position="604"/>
    </location>
</feature>
<keyword evidence="9 11" id="KW-0472">Membrane</keyword>
<name>A0A6C0G4Y4_9BACL</name>
<feature type="compositionally biased region" description="Basic and acidic residues" evidence="10">
    <location>
        <begin position="82"/>
        <end position="99"/>
    </location>
</feature>
<dbReference type="PANTHER" id="PTHR24221:SF654">
    <property type="entry name" value="ATP-BINDING CASSETTE SUB-FAMILY B MEMBER 6"/>
    <property type="match status" value="1"/>
</dbReference>